<keyword evidence="7 10" id="KW-0546">Nucleotide metabolism</keyword>
<dbReference type="InterPro" id="IPR029001">
    <property type="entry name" value="ITPase-like_fam"/>
</dbReference>
<comment type="subunit">
    <text evidence="2 10">Homodimer.</text>
</comment>
<feature type="active site" description="Proton acceptor" evidence="10">
    <location>
        <position position="71"/>
    </location>
</feature>
<feature type="binding site" evidence="10">
    <location>
        <begin position="182"/>
        <end position="183"/>
    </location>
    <ligand>
        <name>substrate</name>
    </ligand>
</feature>
<comment type="cofactor">
    <cofactor evidence="10">
        <name>Mg(2+)</name>
        <dbReference type="ChEBI" id="CHEBI:18420"/>
    </cofactor>
    <text evidence="10">Binds 1 Mg(2+) ion per subunit.</text>
</comment>
<accession>A0A075LRB2</accession>
<dbReference type="GO" id="GO:0036220">
    <property type="term" value="F:ITP diphosphatase activity"/>
    <property type="evidence" value="ECO:0007669"/>
    <property type="project" value="UniProtKB-UniRule"/>
</dbReference>
<dbReference type="GO" id="GO:0017111">
    <property type="term" value="F:ribonucleoside triphosphate phosphatase activity"/>
    <property type="evidence" value="ECO:0007669"/>
    <property type="project" value="InterPro"/>
</dbReference>
<dbReference type="GO" id="GO:0009146">
    <property type="term" value="P:purine nucleoside triphosphate catabolic process"/>
    <property type="evidence" value="ECO:0007669"/>
    <property type="project" value="UniProtKB-UniRule"/>
</dbReference>
<feature type="binding site" evidence="10">
    <location>
        <position position="177"/>
    </location>
    <ligand>
        <name>substrate</name>
    </ligand>
</feature>
<reference evidence="12 13" key="1">
    <citation type="submission" date="2014-07" db="EMBL/GenBank/DDBJ databases">
        <title>Complete genome sequence of a moderately halophilic bacterium Terribacillus aidingensis MP602, isolated from Cryptomeria fortunei in Tianmu mountain in China.</title>
        <authorList>
            <person name="Wang Y."/>
            <person name="Lu P."/>
            <person name="Zhang L."/>
        </authorList>
    </citation>
    <scope>NUCLEOTIDE SEQUENCE [LARGE SCALE GENOMIC DNA]</scope>
    <source>
        <strain evidence="12 13">MP602</strain>
    </source>
</reference>
<keyword evidence="3 10" id="KW-0479">Metal-binding</keyword>
<feature type="binding site" evidence="10">
    <location>
        <position position="71"/>
    </location>
    <ligand>
        <name>Mg(2+)</name>
        <dbReference type="ChEBI" id="CHEBI:18420"/>
    </ligand>
</feature>
<comment type="catalytic activity">
    <reaction evidence="8 10">
        <text>dITP + H2O = dIMP + diphosphate + H(+)</text>
        <dbReference type="Rhea" id="RHEA:28342"/>
        <dbReference type="ChEBI" id="CHEBI:15377"/>
        <dbReference type="ChEBI" id="CHEBI:15378"/>
        <dbReference type="ChEBI" id="CHEBI:33019"/>
        <dbReference type="ChEBI" id="CHEBI:61194"/>
        <dbReference type="ChEBI" id="CHEBI:61382"/>
        <dbReference type="EC" id="3.6.1.66"/>
    </reaction>
</comment>
<evidence type="ECO:0000256" key="10">
    <source>
        <dbReference type="HAMAP-Rule" id="MF_01405"/>
    </source>
</evidence>
<evidence type="ECO:0000256" key="3">
    <source>
        <dbReference type="ARBA" id="ARBA00022723"/>
    </source>
</evidence>
<dbReference type="NCBIfam" id="TIGR00042">
    <property type="entry name" value="RdgB/HAM1 family non-canonical purine NTP pyrophosphatase"/>
    <property type="match status" value="1"/>
</dbReference>
<evidence type="ECO:0000256" key="5">
    <source>
        <dbReference type="ARBA" id="ARBA00022801"/>
    </source>
</evidence>
<sequence>MNKIIIATKNAGKLKEFKAFFGEYDITAYGLDELAEQFDDIEETGTTFEENAALKAETMAGHLQVPVLADDSGLEIDALEGRPGVYSARYAGEEKSDQANMDKVLEELKDVSKEERTARFVCVLAVSQPGKETFYARGHVEGTITEEPSGEHGFGYDPVFQPEGYDKTMAELKPEEKNQISHRKQAMVHLEKWLNDQAK</sequence>
<dbReference type="KEGG" id="tap:GZ22_10400"/>
<proteinExistence type="inferred from homology"/>
<evidence type="ECO:0000256" key="8">
    <source>
        <dbReference type="ARBA" id="ARBA00051875"/>
    </source>
</evidence>
<dbReference type="RefSeq" id="WP_038561931.1">
    <property type="nucleotide sequence ID" value="NZ_CP008876.1"/>
</dbReference>
<comment type="similarity">
    <text evidence="1 10 11">Belongs to the HAM1 NTPase family.</text>
</comment>
<evidence type="ECO:0000313" key="13">
    <source>
        <dbReference type="Proteomes" id="UP000027980"/>
    </source>
</evidence>
<name>A0A075LRB2_9BACI</name>
<dbReference type="GO" id="GO:0035870">
    <property type="term" value="F:dITP diphosphatase activity"/>
    <property type="evidence" value="ECO:0007669"/>
    <property type="project" value="UniProtKB-UniRule"/>
</dbReference>
<dbReference type="EC" id="3.6.1.66" evidence="10"/>
<comment type="catalytic activity">
    <reaction evidence="10">
        <text>ITP + H2O = IMP + diphosphate + H(+)</text>
        <dbReference type="Rhea" id="RHEA:29399"/>
        <dbReference type="ChEBI" id="CHEBI:15377"/>
        <dbReference type="ChEBI" id="CHEBI:15378"/>
        <dbReference type="ChEBI" id="CHEBI:33019"/>
        <dbReference type="ChEBI" id="CHEBI:58053"/>
        <dbReference type="ChEBI" id="CHEBI:61402"/>
        <dbReference type="EC" id="3.6.1.66"/>
    </reaction>
</comment>
<evidence type="ECO:0000256" key="2">
    <source>
        <dbReference type="ARBA" id="ARBA00011738"/>
    </source>
</evidence>
<dbReference type="HOGENOM" id="CLU_082080_0_2_9"/>
<feature type="binding site" evidence="10">
    <location>
        <begin position="8"/>
        <end position="13"/>
    </location>
    <ligand>
        <name>substrate</name>
    </ligand>
</feature>
<gene>
    <name evidence="12" type="ORF">GZ22_10400</name>
</gene>
<dbReference type="PANTHER" id="PTHR11067">
    <property type="entry name" value="INOSINE TRIPHOSPHATE PYROPHOSPHATASE/HAM1 PROTEIN"/>
    <property type="match status" value="1"/>
</dbReference>
<comment type="function">
    <text evidence="10">Pyrophosphatase that catalyzes the hydrolysis of nucleoside triphosphates to their monophosphate derivatives, with a high preference for the non-canonical purine nucleotides XTP (xanthosine triphosphate), dITP (deoxyinosine triphosphate) and ITP. Seems to function as a house-cleaning enzyme that removes non-canonical purine nucleotides from the nucleotide pool, thus preventing their incorporation into DNA/RNA and avoiding chromosomal lesions.</text>
</comment>
<evidence type="ECO:0000256" key="1">
    <source>
        <dbReference type="ARBA" id="ARBA00008023"/>
    </source>
</evidence>
<dbReference type="GeneID" id="34220415"/>
<dbReference type="OrthoDB" id="9807456at2"/>
<dbReference type="AlphaFoldDB" id="A0A075LRB2"/>
<dbReference type="Gene3D" id="3.90.950.10">
    <property type="match status" value="1"/>
</dbReference>
<evidence type="ECO:0000256" key="6">
    <source>
        <dbReference type="ARBA" id="ARBA00022842"/>
    </source>
</evidence>
<dbReference type="GO" id="GO:0005829">
    <property type="term" value="C:cytosol"/>
    <property type="evidence" value="ECO:0007669"/>
    <property type="project" value="TreeGrafter"/>
</dbReference>
<dbReference type="InterPro" id="IPR020922">
    <property type="entry name" value="dITP/XTP_pyrophosphatase"/>
</dbReference>
<keyword evidence="5 10" id="KW-0378">Hydrolase</keyword>
<dbReference type="SUPFAM" id="SSF52972">
    <property type="entry name" value="ITPase-like"/>
    <property type="match status" value="1"/>
</dbReference>
<evidence type="ECO:0000256" key="7">
    <source>
        <dbReference type="ARBA" id="ARBA00023080"/>
    </source>
</evidence>
<dbReference type="GO" id="GO:0036222">
    <property type="term" value="F:XTP diphosphatase activity"/>
    <property type="evidence" value="ECO:0007669"/>
    <property type="project" value="UniProtKB-UniRule"/>
</dbReference>
<dbReference type="PANTHER" id="PTHR11067:SF9">
    <property type="entry name" value="INOSINE TRIPHOSPHATE PYROPHOSPHATASE"/>
    <property type="match status" value="1"/>
</dbReference>
<dbReference type="GO" id="GO:0046872">
    <property type="term" value="F:metal ion binding"/>
    <property type="evidence" value="ECO:0007669"/>
    <property type="project" value="UniProtKB-KW"/>
</dbReference>
<dbReference type="Proteomes" id="UP000027980">
    <property type="component" value="Chromosome"/>
</dbReference>
<dbReference type="NCBIfam" id="NF011397">
    <property type="entry name" value="PRK14822.1"/>
    <property type="match status" value="1"/>
</dbReference>
<keyword evidence="6 10" id="KW-0460">Magnesium</keyword>
<evidence type="ECO:0000313" key="12">
    <source>
        <dbReference type="EMBL" id="AIF67013.1"/>
    </source>
</evidence>
<dbReference type="CDD" id="cd00515">
    <property type="entry name" value="HAM1"/>
    <property type="match status" value="1"/>
</dbReference>
<dbReference type="GO" id="GO:0000166">
    <property type="term" value="F:nucleotide binding"/>
    <property type="evidence" value="ECO:0007669"/>
    <property type="project" value="UniProtKB-KW"/>
</dbReference>
<keyword evidence="4 10" id="KW-0547">Nucleotide-binding</keyword>
<dbReference type="GO" id="GO:0009117">
    <property type="term" value="P:nucleotide metabolic process"/>
    <property type="evidence" value="ECO:0007669"/>
    <property type="project" value="UniProtKB-KW"/>
</dbReference>
<dbReference type="HAMAP" id="MF_01405">
    <property type="entry name" value="Non_canon_purine_NTPase"/>
    <property type="match status" value="1"/>
</dbReference>
<feature type="binding site" evidence="10">
    <location>
        <position position="72"/>
    </location>
    <ligand>
        <name>substrate</name>
    </ligand>
</feature>
<feature type="binding site" evidence="10">
    <location>
        <position position="42"/>
    </location>
    <ligand>
        <name>Mg(2+)</name>
        <dbReference type="ChEBI" id="CHEBI:18420"/>
    </ligand>
</feature>
<dbReference type="Pfam" id="PF01725">
    <property type="entry name" value="Ham1p_like"/>
    <property type="match status" value="1"/>
</dbReference>
<feature type="binding site" evidence="10">
    <location>
        <begin position="154"/>
        <end position="157"/>
    </location>
    <ligand>
        <name>substrate</name>
    </ligand>
</feature>
<evidence type="ECO:0000256" key="11">
    <source>
        <dbReference type="RuleBase" id="RU003781"/>
    </source>
</evidence>
<protein>
    <recommendedName>
        <fullName evidence="10">dITP/XTP pyrophosphatase</fullName>
        <ecNumber evidence="10">3.6.1.66</ecNumber>
    </recommendedName>
    <alternativeName>
        <fullName evidence="10">Non-canonical purine NTP pyrophosphatase</fullName>
    </alternativeName>
    <alternativeName>
        <fullName evidence="10">Non-standard purine NTP pyrophosphatase</fullName>
    </alternativeName>
    <alternativeName>
        <fullName evidence="10">Nucleoside-triphosphate diphosphatase</fullName>
    </alternativeName>
    <alternativeName>
        <fullName evidence="10">Nucleoside-triphosphate pyrophosphatase</fullName>
        <shortName evidence="10">NTPase</shortName>
    </alternativeName>
</protein>
<dbReference type="EMBL" id="CP008876">
    <property type="protein sequence ID" value="AIF67013.1"/>
    <property type="molecule type" value="Genomic_DNA"/>
</dbReference>
<evidence type="ECO:0000256" key="4">
    <source>
        <dbReference type="ARBA" id="ARBA00022741"/>
    </source>
</evidence>
<dbReference type="InterPro" id="IPR002637">
    <property type="entry name" value="RdgB/HAM1"/>
</dbReference>
<organism evidence="12 13">
    <name type="scientific">Terribacillus saccharophilus</name>
    <dbReference type="NCBI Taxonomy" id="361277"/>
    <lineage>
        <taxon>Bacteria</taxon>
        <taxon>Bacillati</taxon>
        <taxon>Bacillota</taxon>
        <taxon>Bacilli</taxon>
        <taxon>Bacillales</taxon>
        <taxon>Bacillaceae</taxon>
        <taxon>Terribacillus</taxon>
    </lineage>
</organism>
<evidence type="ECO:0000256" key="9">
    <source>
        <dbReference type="ARBA" id="ARBA00052017"/>
    </source>
</evidence>
<dbReference type="FunFam" id="3.90.950.10:FF:000001">
    <property type="entry name" value="dITP/XTP pyrophosphatase"/>
    <property type="match status" value="1"/>
</dbReference>
<comment type="catalytic activity">
    <reaction evidence="9 10">
        <text>XTP + H2O = XMP + diphosphate + H(+)</text>
        <dbReference type="Rhea" id="RHEA:28610"/>
        <dbReference type="ChEBI" id="CHEBI:15377"/>
        <dbReference type="ChEBI" id="CHEBI:15378"/>
        <dbReference type="ChEBI" id="CHEBI:33019"/>
        <dbReference type="ChEBI" id="CHEBI:57464"/>
        <dbReference type="ChEBI" id="CHEBI:61314"/>
        <dbReference type="EC" id="3.6.1.66"/>
    </reaction>
</comment>